<dbReference type="SMART" id="SM00421">
    <property type="entry name" value="HTH_LUXR"/>
    <property type="match status" value="1"/>
</dbReference>
<proteinExistence type="predicted"/>
<dbReference type="InterPro" id="IPR035965">
    <property type="entry name" value="PAS-like_dom_sf"/>
</dbReference>
<feature type="non-terminal residue" evidence="6">
    <location>
        <position position="1"/>
    </location>
</feature>
<dbReference type="PRINTS" id="PR00038">
    <property type="entry name" value="HTHLUXR"/>
</dbReference>
<dbReference type="InterPro" id="IPR036388">
    <property type="entry name" value="WH-like_DNA-bd_sf"/>
</dbReference>
<dbReference type="GO" id="GO:0006355">
    <property type="term" value="P:regulation of DNA-templated transcription"/>
    <property type="evidence" value="ECO:0007669"/>
    <property type="project" value="InterPro"/>
</dbReference>
<dbReference type="Gene3D" id="3.30.450.20">
    <property type="entry name" value="PAS domain"/>
    <property type="match status" value="1"/>
</dbReference>
<feature type="domain" description="PAC" evidence="5">
    <location>
        <begin position="1"/>
        <end position="43"/>
    </location>
</feature>
<dbReference type="PANTHER" id="PTHR44688">
    <property type="entry name" value="DNA-BINDING TRANSCRIPTIONAL ACTIVATOR DEVR_DOSR"/>
    <property type="match status" value="1"/>
</dbReference>
<dbReference type="SUPFAM" id="SSF46894">
    <property type="entry name" value="C-terminal effector domain of the bipartite response regulators"/>
    <property type="match status" value="1"/>
</dbReference>
<name>X0X9C0_9ZZZZ</name>
<dbReference type="NCBIfam" id="TIGR00229">
    <property type="entry name" value="sensory_box"/>
    <property type="match status" value="1"/>
</dbReference>
<evidence type="ECO:0000256" key="2">
    <source>
        <dbReference type="ARBA" id="ARBA00023125"/>
    </source>
</evidence>
<dbReference type="AlphaFoldDB" id="X0X9C0"/>
<dbReference type="InterPro" id="IPR016032">
    <property type="entry name" value="Sig_transdc_resp-reg_C-effctor"/>
</dbReference>
<feature type="domain" description="HTH luxR-type" evidence="4">
    <location>
        <begin position="57"/>
        <end position="122"/>
    </location>
</feature>
<dbReference type="PANTHER" id="PTHR44688:SF16">
    <property type="entry name" value="DNA-BINDING TRANSCRIPTIONAL ACTIVATOR DEVR_DOSR"/>
    <property type="match status" value="1"/>
</dbReference>
<protein>
    <recommendedName>
        <fullName evidence="7">HTH luxR-type domain-containing protein</fullName>
    </recommendedName>
</protein>
<keyword evidence="1" id="KW-0805">Transcription regulation</keyword>
<organism evidence="6">
    <name type="scientific">marine sediment metagenome</name>
    <dbReference type="NCBI Taxonomy" id="412755"/>
    <lineage>
        <taxon>unclassified sequences</taxon>
        <taxon>metagenomes</taxon>
        <taxon>ecological metagenomes</taxon>
    </lineage>
</organism>
<comment type="caution">
    <text evidence="6">The sequence shown here is derived from an EMBL/GenBank/DDBJ whole genome shotgun (WGS) entry which is preliminary data.</text>
</comment>
<evidence type="ECO:0000256" key="3">
    <source>
        <dbReference type="ARBA" id="ARBA00023163"/>
    </source>
</evidence>
<evidence type="ECO:0000259" key="4">
    <source>
        <dbReference type="PROSITE" id="PS50043"/>
    </source>
</evidence>
<sequence length="125" mass="13774">RKDGSELDVEVSIGRIAYRGKVATQAVVRDISERKRAEDALKKVREDIESRVERRAREVNGYDLTFRELTVLHLVAAGKADKEIATVLGISPLTAHKHLANILGKMSAASRTEAGVRALREGLLD</sequence>
<evidence type="ECO:0008006" key="7">
    <source>
        <dbReference type="Google" id="ProtNLM"/>
    </source>
</evidence>
<dbReference type="Pfam" id="PF00196">
    <property type="entry name" value="GerE"/>
    <property type="match status" value="1"/>
</dbReference>
<evidence type="ECO:0000256" key="1">
    <source>
        <dbReference type="ARBA" id="ARBA00023015"/>
    </source>
</evidence>
<reference evidence="6" key="1">
    <citation type="journal article" date="2014" name="Front. Microbiol.">
        <title>High frequency of phylogenetically diverse reductive dehalogenase-homologous genes in deep subseafloor sedimentary metagenomes.</title>
        <authorList>
            <person name="Kawai M."/>
            <person name="Futagami T."/>
            <person name="Toyoda A."/>
            <person name="Takaki Y."/>
            <person name="Nishi S."/>
            <person name="Hori S."/>
            <person name="Arai W."/>
            <person name="Tsubouchi T."/>
            <person name="Morono Y."/>
            <person name="Uchiyama I."/>
            <person name="Ito T."/>
            <person name="Fujiyama A."/>
            <person name="Inagaki F."/>
            <person name="Takami H."/>
        </authorList>
    </citation>
    <scope>NUCLEOTIDE SEQUENCE</scope>
    <source>
        <strain evidence="6">Expedition CK06-06</strain>
    </source>
</reference>
<dbReference type="EMBL" id="BARS01040211">
    <property type="protein sequence ID" value="GAG33278.1"/>
    <property type="molecule type" value="Genomic_DNA"/>
</dbReference>
<dbReference type="SUPFAM" id="SSF55785">
    <property type="entry name" value="PYP-like sensor domain (PAS domain)"/>
    <property type="match status" value="1"/>
</dbReference>
<dbReference type="GO" id="GO:0003677">
    <property type="term" value="F:DNA binding"/>
    <property type="evidence" value="ECO:0007669"/>
    <property type="project" value="UniProtKB-KW"/>
</dbReference>
<gene>
    <name evidence="6" type="ORF">S01H1_61337</name>
</gene>
<accession>X0X9C0</accession>
<evidence type="ECO:0000313" key="6">
    <source>
        <dbReference type="EMBL" id="GAG33278.1"/>
    </source>
</evidence>
<keyword evidence="3" id="KW-0804">Transcription</keyword>
<dbReference type="InterPro" id="IPR000792">
    <property type="entry name" value="Tscrpt_reg_LuxR_C"/>
</dbReference>
<dbReference type="PROSITE" id="PS50043">
    <property type="entry name" value="HTH_LUXR_2"/>
    <property type="match status" value="1"/>
</dbReference>
<keyword evidence="2" id="KW-0238">DNA-binding</keyword>
<evidence type="ECO:0000259" key="5">
    <source>
        <dbReference type="PROSITE" id="PS50113"/>
    </source>
</evidence>
<dbReference type="InterPro" id="IPR000700">
    <property type="entry name" value="PAS-assoc_C"/>
</dbReference>
<dbReference type="Gene3D" id="1.10.10.10">
    <property type="entry name" value="Winged helix-like DNA-binding domain superfamily/Winged helix DNA-binding domain"/>
    <property type="match status" value="1"/>
</dbReference>
<dbReference type="InterPro" id="IPR000014">
    <property type="entry name" value="PAS"/>
</dbReference>
<dbReference type="CDD" id="cd06170">
    <property type="entry name" value="LuxR_C_like"/>
    <property type="match status" value="1"/>
</dbReference>
<dbReference type="PROSITE" id="PS50113">
    <property type="entry name" value="PAC"/>
    <property type="match status" value="1"/>
</dbReference>